<keyword evidence="2 4" id="KW-0808">Transferase</keyword>
<dbReference type="OrthoDB" id="9774290at2"/>
<dbReference type="InterPro" id="IPR036129">
    <property type="entry name" value="Glycerate_kinase_sf"/>
</dbReference>
<gene>
    <name evidence="5" type="ORF">CHK_1867</name>
</gene>
<keyword evidence="3 4" id="KW-0418">Kinase</keyword>
<dbReference type="GO" id="GO:0031388">
    <property type="term" value="P:organic acid phosphorylation"/>
    <property type="evidence" value="ECO:0007669"/>
    <property type="project" value="UniProtKB-UniRule"/>
</dbReference>
<accession>A0A0M2NEH5</accession>
<dbReference type="EC" id="2.7.1.31" evidence="5"/>
<comment type="caution">
    <text evidence="5">The sequence shown here is derived from an EMBL/GenBank/DDBJ whole genome shotgun (WGS) entry which is preliminary data.</text>
</comment>
<dbReference type="GO" id="GO:0008887">
    <property type="term" value="F:glycerate kinase activity"/>
    <property type="evidence" value="ECO:0007669"/>
    <property type="project" value="UniProtKB-UniRule"/>
</dbReference>
<dbReference type="Gene3D" id="3.90.1510.10">
    <property type="entry name" value="Glycerate kinase, domain 2"/>
    <property type="match status" value="1"/>
</dbReference>
<evidence type="ECO:0000256" key="3">
    <source>
        <dbReference type="ARBA" id="ARBA00022777"/>
    </source>
</evidence>
<dbReference type="InterPro" id="IPR018197">
    <property type="entry name" value="Glycerate_kinase_RE-like"/>
</dbReference>
<evidence type="ECO:0000313" key="5">
    <source>
        <dbReference type="EMBL" id="KKI50573.1"/>
    </source>
</evidence>
<dbReference type="InterPro" id="IPR018193">
    <property type="entry name" value="Glyc_kinase_flavodox-like_fold"/>
</dbReference>
<dbReference type="PATRIC" id="fig|270498.16.peg.1556"/>
<dbReference type="Proteomes" id="UP000034076">
    <property type="component" value="Unassembled WGS sequence"/>
</dbReference>
<comment type="similarity">
    <text evidence="1 4">Belongs to the glycerate kinase type-1 family.</text>
</comment>
<dbReference type="SUPFAM" id="SSF110738">
    <property type="entry name" value="Glycerate kinase I"/>
    <property type="match status" value="1"/>
</dbReference>
<dbReference type="Pfam" id="PF02595">
    <property type="entry name" value="Gly_kinase"/>
    <property type="match status" value="1"/>
</dbReference>
<reference evidence="5 6" key="1">
    <citation type="submission" date="2015-04" db="EMBL/GenBank/DDBJ databases">
        <title>Draft genome sequence of bacteremic isolate Catabacter hongkongensis type strain HKU16T.</title>
        <authorList>
            <person name="Lau S.K."/>
            <person name="Teng J.L."/>
            <person name="Huang Y."/>
            <person name="Curreem S.O."/>
            <person name="Tsui S.K."/>
            <person name="Woo P.C."/>
        </authorList>
    </citation>
    <scope>NUCLEOTIDE SEQUENCE [LARGE SCALE GENOMIC DNA]</scope>
    <source>
        <strain evidence="5 6">HKU16</strain>
    </source>
</reference>
<keyword evidence="6" id="KW-1185">Reference proteome</keyword>
<dbReference type="Gene3D" id="3.40.50.10350">
    <property type="entry name" value="Glycerate kinase, domain 1"/>
    <property type="match status" value="1"/>
</dbReference>
<evidence type="ECO:0000256" key="4">
    <source>
        <dbReference type="PIRNR" id="PIRNR006078"/>
    </source>
</evidence>
<name>A0A0M2NEH5_9FIRM</name>
<evidence type="ECO:0000313" key="6">
    <source>
        <dbReference type="Proteomes" id="UP000034076"/>
    </source>
</evidence>
<sequence length="376" mass="39582">MKRIVLVPDSYKGSLSSSEVCHIMKHTILEALPECDVVCIPVADGGEGSVDCFLEALGGHKSYLTVTGPFGEPMRSFYGECGNFAMIEMAACAGLPLVKGKENPLQATTFGVGELILDAISKGFPQIIIGLGGSATNDAGCGMAAALGVKFYDQDNVEFVPSGGTLHKISRIDTTHIDPAVRNTKIIAMCDISNPLYGEEGAAWIFGPQKGADHNMIRFLDQGLRHFSKMVKKDLGADIAFLPGSGAAGGLGAGLVAFLDATMQMGIDTVLELTGFSEIARSADLVITGEGRLDSQTQRGKVACGVGKAARRVGVPAIAIVGSIEPGFFDFDSLGLSAVWDTVVAPMQLADALAFTKDNISMMTRNAIRFCQSFSK</sequence>
<dbReference type="InterPro" id="IPR004381">
    <property type="entry name" value="Glycerate_kinase"/>
</dbReference>
<dbReference type="AlphaFoldDB" id="A0A0M2NEH5"/>
<dbReference type="PANTHER" id="PTHR21599:SF0">
    <property type="entry name" value="GLYCERATE KINASE"/>
    <property type="match status" value="1"/>
</dbReference>
<dbReference type="PANTHER" id="PTHR21599">
    <property type="entry name" value="GLYCERATE KINASE"/>
    <property type="match status" value="1"/>
</dbReference>
<evidence type="ECO:0000256" key="2">
    <source>
        <dbReference type="ARBA" id="ARBA00022679"/>
    </source>
</evidence>
<proteinExistence type="inferred from homology"/>
<evidence type="ECO:0000256" key="1">
    <source>
        <dbReference type="ARBA" id="ARBA00006284"/>
    </source>
</evidence>
<dbReference type="NCBIfam" id="TIGR00045">
    <property type="entry name" value="glycerate kinase"/>
    <property type="match status" value="1"/>
</dbReference>
<protein>
    <submittedName>
        <fullName evidence="5">Glycerate kinase</fullName>
        <ecNumber evidence="5">2.7.1.31</ecNumber>
    </submittedName>
</protein>
<dbReference type="EMBL" id="LAYJ01000103">
    <property type="protein sequence ID" value="KKI50573.1"/>
    <property type="molecule type" value="Genomic_DNA"/>
</dbReference>
<dbReference type="PIRSF" id="PIRSF006078">
    <property type="entry name" value="GlxK"/>
    <property type="match status" value="1"/>
</dbReference>
<dbReference type="STRING" id="270498.CHK_1867"/>
<organism evidence="5 6">
    <name type="scientific">Christensenella hongkongensis</name>
    <dbReference type="NCBI Taxonomy" id="270498"/>
    <lineage>
        <taxon>Bacteria</taxon>
        <taxon>Bacillati</taxon>
        <taxon>Bacillota</taxon>
        <taxon>Clostridia</taxon>
        <taxon>Christensenellales</taxon>
        <taxon>Christensenellaceae</taxon>
        <taxon>Christensenella</taxon>
    </lineage>
</organism>
<dbReference type="RefSeq" id="WP_046443728.1">
    <property type="nucleotide sequence ID" value="NZ_CAUERS010000089.1"/>
</dbReference>